<organism evidence="1">
    <name type="scientific">Anguilla anguilla</name>
    <name type="common">European freshwater eel</name>
    <name type="synonym">Muraena anguilla</name>
    <dbReference type="NCBI Taxonomy" id="7936"/>
    <lineage>
        <taxon>Eukaryota</taxon>
        <taxon>Metazoa</taxon>
        <taxon>Chordata</taxon>
        <taxon>Craniata</taxon>
        <taxon>Vertebrata</taxon>
        <taxon>Euteleostomi</taxon>
        <taxon>Actinopterygii</taxon>
        <taxon>Neopterygii</taxon>
        <taxon>Teleostei</taxon>
        <taxon>Anguilliformes</taxon>
        <taxon>Anguillidae</taxon>
        <taxon>Anguilla</taxon>
    </lineage>
</organism>
<dbReference type="AlphaFoldDB" id="A0A0E9U0G2"/>
<protein>
    <submittedName>
        <fullName evidence="1">Uncharacterized protein</fullName>
    </submittedName>
</protein>
<proteinExistence type="predicted"/>
<evidence type="ECO:0000313" key="1">
    <source>
        <dbReference type="EMBL" id="JAH58690.1"/>
    </source>
</evidence>
<dbReference type="EMBL" id="GBXM01049887">
    <property type="protein sequence ID" value="JAH58690.1"/>
    <property type="molecule type" value="Transcribed_RNA"/>
</dbReference>
<reference evidence="1" key="1">
    <citation type="submission" date="2014-11" db="EMBL/GenBank/DDBJ databases">
        <authorList>
            <person name="Amaro Gonzalez C."/>
        </authorList>
    </citation>
    <scope>NUCLEOTIDE SEQUENCE</scope>
</reference>
<reference evidence="1" key="2">
    <citation type="journal article" date="2015" name="Fish Shellfish Immunol.">
        <title>Early steps in the European eel (Anguilla anguilla)-Vibrio vulnificus interaction in the gills: Role of the RtxA13 toxin.</title>
        <authorList>
            <person name="Callol A."/>
            <person name="Pajuelo D."/>
            <person name="Ebbesson L."/>
            <person name="Teles M."/>
            <person name="MacKenzie S."/>
            <person name="Amaro C."/>
        </authorList>
    </citation>
    <scope>NUCLEOTIDE SEQUENCE</scope>
</reference>
<sequence length="18" mass="2138">MIVQCFIKLIIKSFKNVL</sequence>
<accession>A0A0E9U0G2</accession>
<name>A0A0E9U0G2_ANGAN</name>